<dbReference type="Proteomes" id="UP000035963">
    <property type="component" value="Unassembled WGS sequence"/>
</dbReference>
<dbReference type="PANTHER" id="PTHR34309">
    <property type="entry name" value="SLR1406 PROTEIN"/>
    <property type="match status" value="1"/>
</dbReference>
<dbReference type="Gene3D" id="3.30.450.150">
    <property type="entry name" value="Haem-degrading domain"/>
    <property type="match status" value="1"/>
</dbReference>
<reference evidence="1 2" key="1">
    <citation type="journal article" date="2015" name="Genome Announc.">
        <title>Draft Genome Sequence of Burkholderia sp. Strain PML1(12), an Ectomycorrhizosphere-Inhabiting Bacterium with Effective Mineral-Weathering Ability.</title>
        <authorList>
            <person name="Uroz S."/>
            <person name="Oger P."/>
        </authorList>
    </citation>
    <scope>NUCLEOTIDE SEQUENCE [LARGE SCALE GENOMIC DNA]</scope>
    <source>
        <strain evidence="2">PML1(12)</strain>
    </source>
</reference>
<dbReference type="Pfam" id="PF03928">
    <property type="entry name" value="HbpS-like"/>
    <property type="match status" value="1"/>
</dbReference>
<proteinExistence type="predicted"/>
<dbReference type="InterPro" id="IPR005624">
    <property type="entry name" value="PduO/GlcC-like"/>
</dbReference>
<evidence type="ECO:0000313" key="1">
    <source>
        <dbReference type="EMBL" id="KLU24109.1"/>
    </source>
</evidence>
<dbReference type="InterPro" id="IPR052517">
    <property type="entry name" value="GlcG_carb_metab_protein"/>
</dbReference>
<organism evidence="1 2">
    <name type="scientific">Caballeronia mineralivorans PML1(12)</name>
    <dbReference type="NCBI Taxonomy" id="908627"/>
    <lineage>
        <taxon>Bacteria</taxon>
        <taxon>Pseudomonadati</taxon>
        <taxon>Pseudomonadota</taxon>
        <taxon>Betaproteobacteria</taxon>
        <taxon>Burkholderiales</taxon>
        <taxon>Burkholderiaceae</taxon>
        <taxon>Caballeronia</taxon>
    </lineage>
</organism>
<accession>A0A0J1CU33</accession>
<keyword evidence="2" id="KW-1185">Reference proteome</keyword>
<evidence type="ECO:0000313" key="2">
    <source>
        <dbReference type="Proteomes" id="UP000035963"/>
    </source>
</evidence>
<name>A0A0J1CU33_9BURK</name>
<protein>
    <recommendedName>
        <fullName evidence="3">Heme-binding protein</fullName>
    </recommendedName>
</protein>
<dbReference type="SUPFAM" id="SSF143744">
    <property type="entry name" value="GlcG-like"/>
    <property type="match status" value="1"/>
</dbReference>
<gene>
    <name evidence="1" type="ORF">EOS_21840</name>
</gene>
<sequence length="135" mass="13609">MGDKPELTLDAAKHAAAAAETAAHTKGIAVTVGVVDDGGHLIYLARLDHVASGMTDAAIMKAQTAANYGLPTRMLEDAVAQGHVSYLNLPGILPLEGGLPILIDGRVIGAIGVAGAQSSEDDAAIARAGLATFAR</sequence>
<dbReference type="InterPro" id="IPR038084">
    <property type="entry name" value="PduO/GlcC-like_sf"/>
</dbReference>
<dbReference type="AlphaFoldDB" id="A0A0J1CU33"/>
<dbReference type="PATRIC" id="fig|908627.4.peg.4878"/>
<evidence type="ECO:0008006" key="3">
    <source>
        <dbReference type="Google" id="ProtNLM"/>
    </source>
</evidence>
<dbReference type="EMBL" id="AEJF01000135">
    <property type="protein sequence ID" value="KLU24109.1"/>
    <property type="molecule type" value="Genomic_DNA"/>
</dbReference>
<comment type="caution">
    <text evidence="1">The sequence shown here is derived from an EMBL/GenBank/DDBJ whole genome shotgun (WGS) entry which is preliminary data.</text>
</comment>
<dbReference type="PANTHER" id="PTHR34309:SF1">
    <property type="entry name" value="PROTEIN GLCG"/>
    <property type="match status" value="1"/>
</dbReference>